<dbReference type="CDD" id="cd02662">
    <property type="entry name" value="Peptidase_C19F"/>
    <property type="match status" value="1"/>
</dbReference>
<comment type="caution">
    <text evidence="10">The sequence shown here is derived from an EMBL/GenBank/DDBJ whole genome shotgun (WGS) entry which is preliminary data.</text>
</comment>
<organism evidence="10 11">
    <name type="scientific">Anthostomella pinea</name>
    <dbReference type="NCBI Taxonomy" id="933095"/>
    <lineage>
        <taxon>Eukaryota</taxon>
        <taxon>Fungi</taxon>
        <taxon>Dikarya</taxon>
        <taxon>Ascomycota</taxon>
        <taxon>Pezizomycotina</taxon>
        <taxon>Sordariomycetes</taxon>
        <taxon>Xylariomycetidae</taxon>
        <taxon>Xylariales</taxon>
        <taxon>Xylariaceae</taxon>
        <taxon>Anthostomella</taxon>
    </lineage>
</organism>
<keyword evidence="11" id="KW-1185">Reference proteome</keyword>
<sequence length="751" mass="82857">MRSHHLEKQLQPDRPDTSAHSNNIYDTLWERLLQPGVLVPLLLLAFTIVYQSLHSSPFSPTRHPGELVWDFIIAVTPARVLYLLDNWLHPPMFPLSKTMLPKLPTTHAAKGEILRRILGMDKPGGIISSVAQAGRSLTTLSGSTFVKQNTDSPPGLGNYDNSCFQNSILQGLSSLDTLPDYLETALVHEQARSDRDSGSAATLRELINQLTDAANNGATLWTPRKLKSLDTWQQQDAQEYFSKILDEVDKEVTRAAKTQYRPPGLETVGARDDTEDSQHSDDSGYQSLTTLSKTNSEVKIIKNPLEGLVAQRVACVQCGYCEGLSMIPFNCLTLSLGVGQGSHDLYERLDSYTDLEAIEGVECPKCTLLKIQRLLNIIVSRSRDMDSADASVQEALSRLEAVELALEEDDFEEETLADKCKIPKKNRVNSTKTKQMVIARPPQSLAVHINRSVFDERTGKMFKNLASVQFPELLDLGPWCLGSAGTWPNHEKGQVEADGVSSNTTSSDEEQWLSDPKSSMVSGELKPSKISGPFYQLRSVITHQGRHENGHYICYRRHPARTPKTDEPSEKGCNTLLNEDDSSIRDDEDTLVGDRSTENIDSDSDLKWWRMSDESVWEVSKDVVLGQGGVFMLFYDRVDSKSVLISNNEDAVSVPPDAADTAKTLGTNLAETSSGNDVSDGDDQFRGTQSGGEAMPLIGGAVTSEERDDQSTEEGHGDLGEQASVTISCLLPMLGENEIVDPVIPLRRPNR</sequence>
<dbReference type="InterPro" id="IPR001394">
    <property type="entry name" value="Peptidase_C19_UCH"/>
</dbReference>
<dbReference type="InterPro" id="IPR038765">
    <property type="entry name" value="Papain-like_cys_pep_sf"/>
</dbReference>
<evidence type="ECO:0000256" key="7">
    <source>
        <dbReference type="ARBA" id="ARBA00022807"/>
    </source>
</evidence>
<evidence type="ECO:0000256" key="4">
    <source>
        <dbReference type="ARBA" id="ARBA00022670"/>
    </source>
</evidence>
<dbReference type="Proteomes" id="UP001295740">
    <property type="component" value="Unassembled WGS sequence"/>
</dbReference>
<dbReference type="EMBL" id="CAUWAG010000010">
    <property type="protein sequence ID" value="CAJ2508040.1"/>
    <property type="molecule type" value="Genomic_DNA"/>
</dbReference>
<dbReference type="GO" id="GO:0006508">
    <property type="term" value="P:proteolysis"/>
    <property type="evidence" value="ECO:0007669"/>
    <property type="project" value="UniProtKB-KW"/>
</dbReference>
<dbReference type="PROSITE" id="PS50235">
    <property type="entry name" value="USP_3"/>
    <property type="match status" value="1"/>
</dbReference>
<dbReference type="InterPro" id="IPR018200">
    <property type="entry name" value="USP_CS"/>
</dbReference>
<keyword evidence="5" id="KW-0833">Ubl conjugation pathway</keyword>
<evidence type="ECO:0000256" key="5">
    <source>
        <dbReference type="ARBA" id="ARBA00022786"/>
    </source>
</evidence>
<evidence type="ECO:0000256" key="8">
    <source>
        <dbReference type="SAM" id="MobiDB-lite"/>
    </source>
</evidence>
<dbReference type="EC" id="3.4.19.12" evidence="3"/>
<feature type="region of interest" description="Disordered" evidence="8">
    <location>
        <begin position="490"/>
        <end position="525"/>
    </location>
</feature>
<keyword evidence="4" id="KW-0645">Protease</keyword>
<dbReference type="AlphaFoldDB" id="A0AAI8YKF7"/>
<dbReference type="InterPro" id="IPR028889">
    <property type="entry name" value="USP"/>
</dbReference>
<evidence type="ECO:0000256" key="1">
    <source>
        <dbReference type="ARBA" id="ARBA00000707"/>
    </source>
</evidence>
<keyword evidence="7" id="KW-0788">Thiol protease</keyword>
<feature type="domain" description="USP" evidence="9">
    <location>
        <begin position="154"/>
        <end position="638"/>
    </location>
</feature>
<evidence type="ECO:0000256" key="6">
    <source>
        <dbReference type="ARBA" id="ARBA00022801"/>
    </source>
</evidence>
<dbReference type="Pfam" id="PF00443">
    <property type="entry name" value="UCH"/>
    <property type="match status" value="1"/>
</dbReference>
<dbReference type="Gene3D" id="3.90.70.10">
    <property type="entry name" value="Cysteine proteinases"/>
    <property type="match status" value="1"/>
</dbReference>
<name>A0AAI8YKF7_9PEZI</name>
<feature type="compositionally biased region" description="Basic and acidic residues" evidence="8">
    <location>
        <begin position="709"/>
        <end position="719"/>
    </location>
</feature>
<accession>A0AAI8YKF7</accession>
<dbReference type="GO" id="GO:0005634">
    <property type="term" value="C:nucleus"/>
    <property type="evidence" value="ECO:0007669"/>
    <property type="project" value="TreeGrafter"/>
</dbReference>
<feature type="region of interest" description="Disordered" evidence="8">
    <location>
        <begin position="257"/>
        <end position="288"/>
    </location>
</feature>
<feature type="region of interest" description="Disordered" evidence="8">
    <location>
        <begin position="669"/>
        <end position="721"/>
    </location>
</feature>
<dbReference type="GO" id="GO:0004843">
    <property type="term" value="F:cysteine-type deubiquitinase activity"/>
    <property type="evidence" value="ECO:0007669"/>
    <property type="project" value="UniProtKB-EC"/>
</dbReference>
<dbReference type="GO" id="GO:0016579">
    <property type="term" value="P:protein deubiquitination"/>
    <property type="evidence" value="ECO:0007669"/>
    <property type="project" value="InterPro"/>
</dbReference>
<dbReference type="PANTHER" id="PTHR24006:SF888">
    <property type="entry name" value="UBIQUITIN CARBOXYL-TERMINAL HYDROLASE 30"/>
    <property type="match status" value="1"/>
</dbReference>
<keyword evidence="6" id="KW-0378">Hydrolase</keyword>
<dbReference type="SUPFAM" id="SSF54001">
    <property type="entry name" value="Cysteine proteinases"/>
    <property type="match status" value="1"/>
</dbReference>
<dbReference type="PROSITE" id="PS00973">
    <property type="entry name" value="USP_2"/>
    <property type="match status" value="1"/>
</dbReference>
<dbReference type="GO" id="GO:0005829">
    <property type="term" value="C:cytosol"/>
    <property type="evidence" value="ECO:0007669"/>
    <property type="project" value="TreeGrafter"/>
</dbReference>
<dbReference type="PANTHER" id="PTHR24006">
    <property type="entry name" value="UBIQUITIN CARBOXYL-TERMINAL HYDROLASE"/>
    <property type="match status" value="1"/>
</dbReference>
<evidence type="ECO:0000313" key="10">
    <source>
        <dbReference type="EMBL" id="CAJ2508040.1"/>
    </source>
</evidence>
<protein>
    <recommendedName>
        <fullName evidence="3">ubiquitinyl hydrolase 1</fullName>
        <ecNumber evidence="3">3.4.19.12</ecNumber>
    </recommendedName>
</protein>
<reference evidence="10" key="1">
    <citation type="submission" date="2023-10" db="EMBL/GenBank/DDBJ databases">
        <authorList>
            <person name="Hackl T."/>
        </authorList>
    </citation>
    <scope>NUCLEOTIDE SEQUENCE</scope>
</reference>
<comment type="catalytic activity">
    <reaction evidence="1">
        <text>Thiol-dependent hydrolysis of ester, thioester, amide, peptide and isopeptide bonds formed by the C-terminal Gly of ubiquitin (a 76-residue protein attached to proteins as an intracellular targeting signal).</text>
        <dbReference type="EC" id="3.4.19.12"/>
    </reaction>
</comment>
<evidence type="ECO:0000259" key="9">
    <source>
        <dbReference type="PROSITE" id="PS50235"/>
    </source>
</evidence>
<evidence type="ECO:0000313" key="11">
    <source>
        <dbReference type="Proteomes" id="UP001295740"/>
    </source>
</evidence>
<gene>
    <name evidence="10" type="ORF">KHLLAP_LOCUS8508</name>
</gene>
<evidence type="ECO:0000256" key="3">
    <source>
        <dbReference type="ARBA" id="ARBA00012759"/>
    </source>
</evidence>
<dbReference type="InterPro" id="IPR050164">
    <property type="entry name" value="Peptidase_C19"/>
</dbReference>
<proteinExistence type="inferred from homology"/>
<comment type="similarity">
    <text evidence="2">Belongs to the peptidase C19 family.</text>
</comment>
<feature type="compositionally biased region" description="Basic and acidic residues" evidence="8">
    <location>
        <begin position="269"/>
        <end position="282"/>
    </location>
</feature>
<evidence type="ECO:0000256" key="2">
    <source>
        <dbReference type="ARBA" id="ARBA00009085"/>
    </source>
</evidence>